<keyword evidence="2 3" id="KW-0560">Oxidoreductase</keyword>
<evidence type="ECO:0000313" key="3">
    <source>
        <dbReference type="EMBL" id="QXE91673.1"/>
    </source>
</evidence>
<dbReference type="RefSeq" id="WP_217288251.1">
    <property type="nucleotide sequence ID" value="NZ_CP077683.1"/>
</dbReference>
<dbReference type="EC" id="1.1.1.47" evidence="3"/>
<sequence>MKGKVAVITGATSGFGKGTAEVLAARGVKVVISGRRKEPGENLVADIRAKGGEAMFTYADVNDEASVKALVNRAVEKYGRLDLAVNNAGISTEGAKIAESETARFQEMIQTNVLGVYFGMKYQIQQMLKNGGGSIVNLASIAGLNGIPYTGAYCATKHAVVGLTKAGALDYATQGIRINAVAPGAAKTDIIVKAITQGVYDEPSIAAMHPMARMGLPHEIVNGIVWLLSDEASFVTGHVLNVDGGFQAK</sequence>
<gene>
    <name evidence="3" type="ORF">KP001_03800</name>
</gene>
<dbReference type="Pfam" id="PF13561">
    <property type="entry name" value="adh_short_C2"/>
    <property type="match status" value="1"/>
</dbReference>
<dbReference type="PROSITE" id="PS00061">
    <property type="entry name" value="ADH_SHORT"/>
    <property type="match status" value="1"/>
</dbReference>
<proteinExistence type="inferred from homology"/>
<dbReference type="PANTHER" id="PTHR24321:SF11">
    <property type="entry name" value="BLR0893 PROTEIN"/>
    <property type="match status" value="1"/>
</dbReference>
<dbReference type="EMBL" id="CP077683">
    <property type="protein sequence ID" value="QXE91673.1"/>
    <property type="molecule type" value="Genomic_DNA"/>
</dbReference>
<dbReference type="NCBIfam" id="NF005559">
    <property type="entry name" value="PRK07231.1"/>
    <property type="match status" value="1"/>
</dbReference>
<keyword evidence="4" id="KW-1185">Reference proteome</keyword>
<dbReference type="PANTHER" id="PTHR24321">
    <property type="entry name" value="DEHYDROGENASES, SHORT CHAIN"/>
    <property type="match status" value="1"/>
</dbReference>
<accession>A0ABX8LN54</accession>
<evidence type="ECO:0000256" key="1">
    <source>
        <dbReference type="ARBA" id="ARBA00006484"/>
    </source>
</evidence>
<protein>
    <submittedName>
        <fullName evidence="3">Glucose 1-dehydrogenase</fullName>
        <ecNumber evidence="3">1.1.1.47</ecNumber>
    </submittedName>
</protein>
<evidence type="ECO:0000313" key="4">
    <source>
        <dbReference type="Proteomes" id="UP000683559"/>
    </source>
</evidence>
<name>A0ABX8LN54_9BACT</name>
<dbReference type="GO" id="GO:0047936">
    <property type="term" value="F:glucose 1-dehydrogenase [NAD(P)+] activity"/>
    <property type="evidence" value="ECO:0007669"/>
    <property type="project" value="UniProtKB-EC"/>
</dbReference>
<dbReference type="InterPro" id="IPR002347">
    <property type="entry name" value="SDR_fam"/>
</dbReference>
<dbReference type="CDD" id="cd05233">
    <property type="entry name" value="SDR_c"/>
    <property type="match status" value="1"/>
</dbReference>
<dbReference type="Proteomes" id="UP000683559">
    <property type="component" value="Chromosome"/>
</dbReference>
<organism evidence="3 4">
    <name type="scientific">Geomonas subterranea</name>
    <dbReference type="NCBI Taxonomy" id="2847989"/>
    <lineage>
        <taxon>Bacteria</taxon>
        <taxon>Pseudomonadati</taxon>
        <taxon>Thermodesulfobacteriota</taxon>
        <taxon>Desulfuromonadia</taxon>
        <taxon>Geobacterales</taxon>
        <taxon>Geobacteraceae</taxon>
        <taxon>Geomonas</taxon>
    </lineage>
</organism>
<evidence type="ECO:0000256" key="2">
    <source>
        <dbReference type="ARBA" id="ARBA00023002"/>
    </source>
</evidence>
<reference evidence="3 4" key="1">
    <citation type="submission" date="2021-06" db="EMBL/GenBank/DDBJ databases">
        <title>Gemonas diversity in paddy soil.</title>
        <authorList>
            <person name="Liu G."/>
        </authorList>
    </citation>
    <scope>NUCLEOTIDE SEQUENCE [LARGE SCALE GENOMIC DNA]</scope>
    <source>
        <strain evidence="3 4">RG2</strain>
    </source>
</reference>
<comment type="similarity">
    <text evidence="1">Belongs to the short-chain dehydrogenases/reductases (SDR) family.</text>
</comment>
<dbReference type="InterPro" id="IPR020904">
    <property type="entry name" value="Sc_DH/Rdtase_CS"/>
</dbReference>